<keyword evidence="1" id="KW-0812">Transmembrane</keyword>
<keyword evidence="1" id="KW-0472">Membrane</keyword>
<dbReference type="InterPro" id="IPR004158">
    <property type="entry name" value="DUF247_pln"/>
</dbReference>
<evidence type="ECO:0000256" key="1">
    <source>
        <dbReference type="SAM" id="Phobius"/>
    </source>
</evidence>
<keyword evidence="3" id="KW-1185">Reference proteome</keyword>
<protein>
    <submittedName>
        <fullName evidence="2">Uncharacterized protein</fullName>
    </submittedName>
</protein>
<dbReference type="EMBL" id="JADFTS010000008">
    <property type="protein sequence ID" value="KAF9593924.1"/>
    <property type="molecule type" value="Genomic_DNA"/>
</dbReference>
<dbReference type="OrthoDB" id="1849062at2759"/>
<evidence type="ECO:0000313" key="3">
    <source>
        <dbReference type="Proteomes" id="UP000631114"/>
    </source>
</evidence>
<evidence type="ECO:0000313" key="2">
    <source>
        <dbReference type="EMBL" id="KAF9593924.1"/>
    </source>
</evidence>
<dbReference type="AlphaFoldDB" id="A0A835H6T7"/>
<sequence>MGEASKHQSQRGDWLINIMMDGMEERSSQSHMNPRIQKVAPRLRDVEAYKKCFDPALASIGPYHHGRPEFQLMEKLKTISARQFVSACNVRPEVVYSKVFEAVVQARECYSEGSTSAFDDEAFTRIMFLDGCFILQFIYCITTDQQCELTTCCYSAAFLLRDLFLLENQLPFLILQALMRVRFIKDEGEKMVIKFINQRISPPGRCSPGMPTGSKDRQPLHLLDLLRTRLLSSMSSPLRRTSDTDWHSFRSVKELKAVGINFKRSSTNSLTDIHFKSYKIYGELSLPPIAIDDSTMPRFLNLIAYEMCPDASHDYTFISYICFLDALIDHAEDVKELRSKGILLNFLGSDDQVADLFNQLANELVPDPKIYYEVKSGIESHYKNRAKVSMVEFLTTHFSSPWSAFGFLAASLVVVMTCIQTLFTVYHP</sequence>
<dbReference type="Pfam" id="PF03140">
    <property type="entry name" value="DUF247"/>
    <property type="match status" value="1"/>
</dbReference>
<accession>A0A835H6T7</accession>
<organism evidence="2 3">
    <name type="scientific">Coptis chinensis</name>
    <dbReference type="NCBI Taxonomy" id="261450"/>
    <lineage>
        <taxon>Eukaryota</taxon>
        <taxon>Viridiplantae</taxon>
        <taxon>Streptophyta</taxon>
        <taxon>Embryophyta</taxon>
        <taxon>Tracheophyta</taxon>
        <taxon>Spermatophyta</taxon>
        <taxon>Magnoliopsida</taxon>
        <taxon>Ranunculales</taxon>
        <taxon>Ranunculaceae</taxon>
        <taxon>Coptidoideae</taxon>
        <taxon>Coptis</taxon>
    </lineage>
</organism>
<dbReference type="PANTHER" id="PTHR31170:SF25">
    <property type="entry name" value="BNAA09G04570D PROTEIN"/>
    <property type="match status" value="1"/>
</dbReference>
<keyword evidence="1" id="KW-1133">Transmembrane helix</keyword>
<proteinExistence type="predicted"/>
<dbReference type="PANTHER" id="PTHR31170">
    <property type="entry name" value="BNAC04G53230D PROTEIN"/>
    <property type="match status" value="1"/>
</dbReference>
<comment type="caution">
    <text evidence="2">The sequence shown here is derived from an EMBL/GenBank/DDBJ whole genome shotgun (WGS) entry which is preliminary data.</text>
</comment>
<feature type="transmembrane region" description="Helical" evidence="1">
    <location>
        <begin position="402"/>
        <end position="426"/>
    </location>
</feature>
<name>A0A835H6T7_9MAGN</name>
<gene>
    <name evidence="2" type="ORF">IFM89_026167</name>
</gene>
<reference evidence="2 3" key="1">
    <citation type="submission" date="2020-10" db="EMBL/GenBank/DDBJ databases">
        <title>The Coptis chinensis genome and diversification of protoberbering-type alkaloids.</title>
        <authorList>
            <person name="Wang B."/>
            <person name="Shu S."/>
            <person name="Song C."/>
            <person name="Liu Y."/>
        </authorList>
    </citation>
    <scope>NUCLEOTIDE SEQUENCE [LARGE SCALE GENOMIC DNA]</scope>
    <source>
        <strain evidence="2">HL-2020</strain>
        <tissue evidence="2">Leaf</tissue>
    </source>
</reference>
<dbReference type="Proteomes" id="UP000631114">
    <property type="component" value="Unassembled WGS sequence"/>
</dbReference>